<dbReference type="GO" id="GO:0097510">
    <property type="term" value="P:base-excision repair, AP site formation via deaminated base removal"/>
    <property type="evidence" value="ECO:0007669"/>
    <property type="project" value="TreeGrafter"/>
</dbReference>
<dbReference type="Gene3D" id="3.40.470.10">
    <property type="entry name" value="Uracil-DNA glycosylase-like domain"/>
    <property type="match status" value="1"/>
</dbReference>
<evidence type="ECO:0000313" key="1">
    <source>
        <dbReference type="EMBL" id="NDU95693.1"/>
    </source>
</evidence>
<proteinExistence type="predicted"/>
<name>A0A6L9LA58_9BACT</name>
<evidence type="ECO:0000313" key="2">
    <source>
        <dbReference type="Proteomes" id="UP000474175"/>
    </source>
</evidence>
<dbReference type="Proteomes" id="UP000474175">
    <property type="component" value="Unassembled WGS sequence"/>
</dbReference>
<organism evidence="1 2">
    <name type="scientific">Spirosoma terrae</name>
    <dbReference type="NCBI Taxonomy" id="1968276"/>
    <lineage>
        <taxon>Bacteria</taxon>
        <taxon>Pseudomonadati</taxon>
        <taxon>Bacteroidota</taxon>
        <taxon>Cytophagia</taxon>
        <taxon>Cytophagales</taxon>
        <taxon>Cytophagaceae</taxon>
        <taxon>Spirosoma</taxon>
    </lineage>
</organism>
<reference evidence="1 2" key="1">
    <citation type="submission" date="2020-02" db="EMBL/GenBank/DDBJ databases">
        <title>Draft genome sequence of two Spirosoma agri KCTC 52727 and Spirosoma terrae KCTC 52035.</title>
        <authorList>
            <person name="Rojas J."/>
            <person name="Ambika Manirajan B."/>
            <person name="Suarez C."/>
            <person name="Ratering S."/>
            <person name="Schnell S."/>
        </authorList>
    </citation>
    <scope>NUCLEOTIDE SEQUENCE [LARGE SCALE GENOMIC DNA]</scope>
    <source>
        <strain evidence="1 2">KCTC 52035</strain>
    </source>
</reference>
<protein>
    <submittedName>
        <fullName evidence="1">Uncharacterized protein</fullName>
    </submittedName>
</protein>
<sequence length="317" mass="35761">MLSLETALTENVTYLRADLVGDRWTGLPVGDLQQAARQGQNVMLVDASVRKNILYPAFLLEELCGCTDAGQYPHMSLAHSDSDMNQLPPISNYDWELLSRFHGSWYTALYDYLHTDEFKQILRDISQLRKKETVFPDVHQMFAAFLMPLQKIKGVWMGPGPLNQPGLANGRLWAIDGGGRLWTKSSLYKSVEISLIQECIRKTANLSFNWELRGDLVNLTQQGVFLLQAGLTGNKSPLAHLSIWKPFTQQIVTILNNRPGLGWILFGSDAQSWHSAINPDHAVWTLSHPLQYVRQGISLDTDVFVQFAEQIGISYDD</sequence>
<dbReference type="InterPro" id="IPR002043">
    <property type="entry name" value="UDG_fam1"/>
</dbReference>
<gene>
    <name evidence="1" type="ORF">GK108_12490</name>
</gene>
<dbReference type="EMBL" id="JAAFZH010000004">
    <property type="protein sequence ID" value="NDU95693.1"/>
    <property type="molecule type" value="Genomic_DNA"/>
</dbReference>
<dbReference type="RefSeq" id="WP_163948213.1">
    <property type="nucleotide sequence ID" value="NZ_JAAFZH010000004.1"/>
</dbReference>
<dbReference type="InterPro" id="IPR036895">
    <property type="entry name" value="Uracil-DNA_glycosylase-like_sf"/>
</dbReference>
<dbReference type="SUPFAM" id="SSF52141">
    <property type="entry name" value="Uracil-DNA glycosylase-like"/>
    <property type="match status" value="1"/>
</dbReference>
<dbReference type="PANTHER" id="PTHR11264">
    <property type="entry name" value="URACIL-DNA GLYCOSYLASE"/>
    <property type="match status" value="1"/>
</dbReference>
<accession>A0A6L9LA58</accession>
<dbReference type="GO" id="GO:0004844">
    <property type="term" value="F:uracil DNA N-glycosylase activity"/>
    <property type="evidence" value="ECO:0007669"/>
    <property type="project" value="InterPro"/>
</dbReference>
<keyword evidence="2" id="KW-1185">Reference proteome</keyword>
<dbReference type="AlphaFoldDB" id="A0A6L9LA58"/>
<comment type="caution">
    <text evidence="1">The sequence shown here is derived from an EMBL/GenBank/DDBJ whole genome shotgun (WGS) entry which is preliminary data.</text>
</comment>
<dbReference type="PANTHER" id="PTHR11264:SF0">
    <property type="entry name" value="URACIL-DNA GLYCOSYLASE"/>
    <property type="match status" value="1"/>
</dbReference>